<gene>
    <name evidence="1" type="ORF">C483_02850</name>
</gene>
<accession>M0A7A4</accession>
<evidence type="ECO:0000313" key="2">
    <source>
        <dbReference type="Proteomes" id="UP000011519"/>
    </source>
</evidence>
<dbReference type="InterPro" id="IPR003749">
    <property type="entry name" value="ThiS/MoaD-like"/>
</dbReference>
<dbReference type="PANTHER" id="PTHR38031:SF1">
    <property type="entry name" value="SULFUR CARRIER PROTEIN CYSO"/>
    <property type="match status" value="1"/>
</dbReference>
<dbReference type="InterPro" id="IPR052045">
    <property type="entry name" value="Sulfur_Carrier/Prot_Modifier"/>
</dbReference>
<dbReference type="AlphaFoldDB" id="M0A7A4"/>
<dbReference type="Pfam" id="PF02597">
    <property type="entry name" value="ThiS"/>
    <property type="match status" value="1"/>
</dbReference>
<dbReference type="PATRIC" id="fig|1227493.4.peg.535"/>
<comment type="caution">
    <text evidence="1">The sequence shown here is derived from an EMBL/GenBank/DDBJ whole genome shotgun (WGS) entry which is preliminary data.</text>
</comment>
<dbReference type="Proteomes" id="UP000011519">
    <property type="component" value="Unassembled WGS sequence"/>
</dbReference>
<dbReference type="PANTHER" id="PTHR38031">
    <property type="entry name" value="SULFUR CARRIER PROTEIN SLR0821-RELATED"/>
    <property type="match status" value="1"/>
</dbReference>
<evidence type="ECO:0000313" key="1">
    <source>
        <dbReference type="EMBL" id="ELY94635.1"/>
    </source>
</evidence>
<dbReference type="InterPro" id="IPR016155">
    <property type="entry name" value="Mopterin_synth/thiamin_S_b"/>
</dbReference>
<dbReference type="STRING" id="1227493.C483_02850"/>
<keyword evidence="2" id="KW-1185">Reference proteome</keyword>
<dbReference type="InterPro" id="IPR012675">
    <property type="entry name" value="Beta-grasp_dom_sf"/>
</dbReference>
<proteinExistence type="predicted"/>
<reference evidence="1 2" key="1">
    <citation type="journal article" date="2014" name="PLoS Genet.">
        <title>Phylogenetically driven sequencing of extremely halophilic archaea reveals strategies for static and dynamic osmo-response.</title>
        <authorList>
            <person name="Becker E.A."/>
            <person name="Seitzer P.M."/>
            <person name="Tritt A."/>
            <person name="Larsen D."/>
            <person name="Krusor M."/>
            <person name="Yao A.I."/>
            <person name="Wu D."/>
            <person name="Madern D."/>
            <person name="Eisen J.A."/>
            <person name="Darling A.E."/>
            <person name="Facciotti M.T."/>
        </authorList>
    </citation>
    <scope>NUCLEOTIDE SEQUENCE [LARGE SCALE GENOMIC DNA]</scope>
    <source>
        <strain evidence="1 2">JCM 10989</strain>
    </source>
</reference>
<dbReference type="EMBL" id="AOIM01000010">
    <property type="protein sequence ID" value="ELY94635.1"/>
    <property type="molecule type" value="Genomic_DNA"/>
</dbReference>
<name>M0A7A4_9EURY</name>
<dbReference type="SUPFAM" id="SSF54285">
    <property type="entry name" value="MoaD/ThiS"/>
    <property type="match status" value="1"/>
</dbReference>
<protein>
    <submittedName>
        <fullName evidence="1">Sulfur carrier protein ThiS</fullName>
    </submittedName>
</protein>
<dbReference type="Gene3D" id="3.10.20.30">
    <property type="match status" value="1"/>
</dbReference>
<organism evidence="1 2">
    <name type="scientific">Natrialba hulunbeirensis JCM 10989</name>
    <dbReference type="NCBI Taxonomy" id="1227493"/>
    <lineage>
        <taxon>Archaea</taxon>
        <taxon>Methanobacteriati</taxon>
        <taxon>Methanobacteriota</taxon>
        <taxon>Stenosarchaea group</taxon>
        <taxon>Halobacteria</taxon>
        <taxon>Halobacteriales</taxon>
        <taxon>Natrialbaceae</taxon>
        <taxon>Natrialba</taxon>
    </lineage>
</organism>
<sequence>MSRPSIAATVAYKTSHEKHSHIVQLECVFFGPFRDAIDEKTVYHETDATTVGDLLRELEDEYPPLAGELVDEDAATLAGDTVVTLDKKNVTHIDGLATELREDAVIRLVPSVYGG</sequence>